<dbReference type="EMBL" id="KZ305057">
    <property type="protein sequence ID" value="PIA33796.1"/>
    <property type="molecule type" value="Genomic_DNA"/>
</dbReference>
<accession>A0A2G5CR96</accession>
<proteinExistence type="predicted"/>
<dbReference type="InParanoid" id="A0A2G5CR96"/>
<keyword evidence="1" id="KW-0472">Membrane</keyword>
<keyword evidence="1" id="KW-0812">Transmembrane</keyword>
<keyword evidence="3" id="KW-1185">Reference proteome</keyword>
<sequence>MDDCLHRIQFIPLCILFISTIAIYCVRDSEYSSGILYVNTTCVSSLKLVYFGCCIYRICQSLEILFRELLFLLQPYFYFE</sequence>
<feature type="transmembrane region" description="Helical" evidence="1">
    <location>
        <begin position="6"/>
        <end position="26"/>
    </location>
</feature>
<organism evidence="2 3">
    <name type="scientific">Aquilegia coerulea</name>
    <name type="common">Rocky mountain columbine</name>
    <dbReference type="NCBI Taxonomy" id="218851"/>
    <lineage>
        <taxon>Eukaryota</taxon>
        <taxon>Viridiplantae</taxon>
        <taxon>Streptophyta</taxon>
        <taxon>Embryophyta</taxon>
        <taxon>Tracheophyta</taxon>
        <taxon>Spermatophyta</taxon>
        <taxon>Magnoliopsida</taxon>
        <taxon>Ranunculales</taxon>
        <taxon>Ranunculaceae</taxon>
        <taxon>Thalictroideae</taxon>
        <taxon>Aquilegia</taxon>
    </lineage>
</organism>
<gene>
    <name evidence="2" type="ORF">AQUCO_04000095v1</name>
</gene>
<keyword evidence="1" id="KW-1133">Transmembrane helix</keyword>
<evidence type="ECO:0000313" key="2">
    <source>
        <dbReference type="EMBL" id="PIA33796.1"/>
    </source>
</evidence>
<reference evidence="2 3" key="1">
    <citation type="submission" date="2017-09" db="EMBL/GenBank/DDBJ databases">
        <title>WGS assembly of Aquilegia coerulea Goldsmith.</title>
        <authorList>
            <person name="Hodges S."/>
            <person name="Kramer E."/>
            <person name="Nordborg M."/>
            <person name="Tomkins J."/>
            <person name="Borevitz J."/>
            <person name="Derieg N."/>
            <person name="Yan J."/>
            <person name="Mihaltcheva S."/>
            <person name="Hayes R.D."/>
            <person name="Rokhsar D."/>
        </authorList>
    </citation>
    <scope>NUCLEOTIDE SEQUENCE [LARGE SCALE GENOMIC DNA]</scope>
    <source>
        <strain evidence="3">cv. Goldsmith</strain>
    </source>
</reference>
<name>A0A2G5CR96_AQUCA</name>
<evidence type="ECO:0000313" key="3">
    <source>
        <dbReference type="Proteomes" id="UP000230069"/>
    </source>
</evidence>
<evidence type="ECO:0000256" key="1">
    <source>
        <dbReference type="SAM" id="Phobius"/>
    </source>
</evidence>
<dbReference type="Proteomes" id="UP000230069">
    <property type="component" value="Unassembled WGS sequence"/>
</dbReference>
<dbReference type="AlphaFoldDB" id="A0A2G5CR96"/>
<protein>
    <submittedName>
        <fullName evidence="2">Uncharacterized protein</fullName>
    </submittedName>
</protein>